<evidence type="ECO:0000313" key="10">
    <source>
        <dbReference type="Proteomes" id="UP000677180"/>
    </source>
</evidence>
<evidence type="ECO:0000313" key="9">
    <source>
        <dbReference type="EMBL" id="QUC12573.1"/>
    </source>
</evidence>
<evidence type="ECO:0000256" key="4">
    <source>
        <dbReference type="ARBA" id="ARBA00022989"/>
    </source>
</evidence>
<dbReference type="GO" id="GO:0005886">
    <property type="term" value="C:plasma membrane"/>
    <property type="evidence" value="ECO:0007669"/>
    <property type="project" value="UniProtKB-SubCell"/>
</dbReference>
<protein>
    <submittedName>
        <fullName evidence="9">MFS transporter</fullName>
    </submittedName>
</protein>
<name>A0AB37I7J9_9ACTN</name>
<keyword evidence="2" id="KW-0813">Transport</keyword>
<feature type="compositionally biased region" description="Basic residues" evidence="6">
    <location>
        <begin position="331"/>
        <end position="340"/>
    </location>
</feature>
<dbReference type="PANTHER" id="PTHR42718">
    <property type="entry name" value="MAJOR FACILITATOR SUPERFAMILY MULTIDRUG TRANSPORTER MFSC"/>
    <property type="match status" value="1"/>
</dbReference>
<comment type="subcellular location">
    <subcellularLocation>
        <location evidence="1">Cell membrane</location>
        <topology evidence="1">Multi-pass membrane protein</topology>
    </subcellularLocation>
</comment>
<dbReference type="InterPro" id="IPR011701">
    <property type="entry name" value="MFS"/>
</dbReference>
<feature type="transmembrane region" description="Helical" evidence="7">
    <location>
        <begin position="21"/>
        <end position="42"/>
    </location>
</feature>
<feature type="domain" description="Major facilitator superfamily (MFS) profile" evidence="8">
    <location>
        <begin position="16"/>
        <end position="388"/>
    </location>
</feature>
<evidence type="ECO:0000259" key="8">
    <source>
        <dbReference type="PROSITE" id="PS50850"/>
    </source>
</evidence>
<feature type="transmembrane region" description="Helical" evidence="7">
    <location>
        <begin position="115"/>
        <end position="133"/>
    </location>
</feature>
<dbReference type="Proteomes" id="UP000677180">
    <property type="component" value="Chromosome"/>
</dbReference>
<dbReference type="GO" id="GO:0022857">
    <property type="term" value="F:transmembrane transporter activity"/>
    <property type="evidence" value="ECO:0007669"/>
    <property type="project" value="InterPro"/>
</dbReference>
<dbReference type="SUPFAM" id="SSF103473">
    <property type="entry name" value="MFS general substrate transporter"/>
    <property type="match status" value="1"/>
</dbReference>
<keyword evidence="3 7" id="KW-0812">Transmembrane</keyword>
<evidence type="ECO:0000256" key="7">
    <source>
        <dbReference type="SAM" id="Phobius"/>
    </source>
</evidence>
<evidence type="ECO:0000256" key="2">
    <source>
        <dbReference type="ARBA" id="ARBA00022448"/>
    </source>
</evidence>
<feature type="transmembrane region" description="Helical" evidence="7">
    <location>
        <begin position="174"/>
        <end position="192"/>
    </location>
</feature>
<sequence length="388" mass="42361">MRINNVSGFERRLDARLVVSIVAVGIMSFAGVVVETAMNVAFPALMGEFGVNTATVQWVTTGYLLVLSAIMPISSFLNRRFRARTLFLAAMLTFLAGTIMSAAAPHFALLIGGRILQGVGTGVALPLMFNIVLQQVPHERMGTMMGLATLITAIAPAVGPSLGGFLIGALGWRSIFLVLVPFLVIALVLGTGDRAGLLRPRPVPAHGGRVRRPHLLRHQRRLHQRMDQPGGARAVRPVRGAHCRFRLALPALRRSPAARADLHRPHLRVEHRLRGAHPGHRAGAGIPDPVLRPGRQVDGLLRRGLSTAARVHHRRAPHPVRRRDPGPLRSHAAHPHRCRHRGGDPRALRRPRCSRLGRSAGVDLRALPDLPGVVRLELHDQRPAFPSR</sequence>
<dbReference type="Pfam" id="PF07690">
    <property type="entry name" value="MFS_1"/>
    <property type="match status" value="1"/>
</dbReference>
<gene>
    <name evidence="9" type="ORF">J5A53_02725</name>
</gene>
<dbReference type="EMBL" id="CP072385">
    <property type="protein sequence ID" value="QUC12573.1"/>
    <property type="molecule type" value="Genomic_DNA"/>
</dbReference>
<evidence type="ECO:0000256" key="5">
    <source>
        <dbReference type="ARBA" id="ARBA00023136"/>
    </source>
</evidence>
<evidence type="ECO:0000256" key="3">
    <source>
        <dbReference type="ARBA" id="ARBA00022692"/>
    </source>
</evidence>
<organism evidence="9 10">
    <name type="scientific">Arachnia propionica</name>
    <dbReference type="NCBI Taxonomy" id="1750"/>
    <lineage>
        <taxon>Bacteria</taxon>
        <taxon>Bacillati</taxon>
        <taxon>Actinomycetota</taxon>
        <taxon>Actinomycetes</taxon>
        <taxon>Propionibacteriales</taxon>
        <taxon>Propionibacteriaceae</taxon>
        <taxon>Arachnia</taxon>
    </lineage>
</organism>
<feature type="transmembrane region" description="Helical" evidence="7">
    <location>
        <begin position="86"/>
        <end position="109"/>
    </location>
</feature>
<proteinExistence type="predicted"/>
<dbReference type="AlphaFoldDB" id="A0AB37I7J9"/>
<feature type="transmembrane region" description="Helical" evidence="7">
    <location>
        <begin position="145"/>
        <end position="168"/>
    </location>
</feature>
<dbReference type="PANTHER" id="PTHR42718:SF9">
    <property type="entry name" value="MAJOR FACILITATOR SUPERFAMILY MULTIDRUG TRANSPORTER MFSC"/>
    <property type="match status" value="1"/>
</dbReference>
<keyword evidence="5 7" id="KW-0472">Membrane</keyword>
<keyword evidence="4 7" id="KW-1133">Transmembrane helix</keyword>
<dbReference type="PROSITE" id="PS50850">
    <property type="entry name" value="MFS"/>
    <property type="match status" value="1"/>
</dbReference>
<dbReference type="InterPro" id="IPR036259">
    <property type="entry name" value="MFS_trans_sf"/>
</dbReference>
<evidence type="ECO:0000256" key="1">
    <source>
        <dbReference type="ARBA" id="ARBA00004651"/>
    </source>
</evidence>
<feature type="compositionally biased region" description="Basic residues" evidence="6">
    <location>
        <begin position="310"/>
        <end position="321"/>
    </location>
</feature>
<feature type="transmembrane region" description="Helical" evidence="7">
    <location>
        <begin position="54"/>
        <end position="74"/>
    </location>
</feature>
<reference evidence="9" key="1">
    <citation type="submission" date="2021-03" db="EMBL/GenBank/DDBJ databases">
        <title>Human Oral Microbial Genomes.</title>
        <authorList>
            <person name="Johnston C.D."/>
            <person name="Chen T."/>
            <person name="Dewhirst F.E."/>
        </authorList>
    </citation>
    <scope>NUCLEOTIDE SEQUENCE</scope>
    <source>
        <strain evidence="9">F0714</strain>
    </source>
</reference>
<accession>A0AB37I7J9</accession>
<dbReference type="InterPro" id="IPR020846">
    <property type="entry name" value="MFS_dom"/>
</dbReference>
<feature type="region of interest" description="Disordered" evidence="6">
    <location>
        <begin position="305"/>
        <end position="352"/>
    </location>
</feature>
<evidence type="ECO:0000256" key="6">
    <source>
        <dbReference type="SAM" id="MobiDB-lite"/>
    </source>
</evidence>
<dbReference type="Gene3D" id="1.20.1720.10">
    <property type="entry name" value="Multidrug resistance protein D"/>
    <property type="match status" value="1"/>
</dbReference>
<dbReference type="PRINTS" id="PR01036">
    <property type="entry name" value="TCRTETB"/>
</dbReference>